<dbReference type="InterPro" id="IPR014001">
    <property type="entry name" value="Helicase_ATP-bd"/>
</dbReference>
<keyword evidence="3" id="KW-0378">Hydrolase</keyword>
<dbReference type="PANTHER" id="PTHR43788:SF8">
    <property type="entry name" value="DNA-BINDING PROTEIN SMUBP-2"/>
    <property type="match status" value="1"/>
</dbReference>
<dbReference type="Pfam" id="PF13086">
    <property type="entry name" value="AAA_11"/>
    <property type="match status" value="1"/>
</dbReference>
<feature type="domain" description="Helicase ATP-binding" evidence="6">
    <location>
        <begin position="187"/>
        <end position="573"/>
    </location>
</feature>
<accession>A0ABT7TZH3</accession>
<gene>
    <name evidence="7" type="ORF">QUV91_09220</name>
</gene>
<evidence type="ECO:0000313" key="8">
    <source>
        <dbReference type="Proteomes" id="UP001529257"/>
    </source>
</evidence>
<dbReference type="InterPro" id="IPR041677">
    <property type="entry name" value="DNA2/NAM7_AAA_11"/>
</dbReference>
<keyword evidence="2" id="KW-0547">Nucleotide-binding</keyword>
<evidence type="ECO:0000256" key="5">
    <source>
        <dbReference type="ARBA" id="ARBA00022840"/>
    </source>
</evidence>
<evidence type="ECO:0000256" key="2">
    <source>
        <dbReference type="ARBA" id="ARBA00022741"/>
    </source>
</evidence>
<dbReference type="PANTHER" id="PTHR43788">
    <property type="entry name" value="DNA2/NAM7 HELICASE FAMILY MEMBER"/>
    <property type="match status" value="1"/>
</dbReference>
<dbReference type="RefSeq" id="WP_289596953.1">
    <property type="nucleotide sequence ID" value="NZ_JAUDBR010000013.1"/>
</dbReference>
<dbReference type="Gene3D" id="3.40.50.300">
    <property type="entry name" value="P-loop containing nucleotide triphosphate hydrolases"/>
    <property type="match status" value="3"/>
</dbReference>
<dbReference type="Pfam" id="PF13087">
    <property type="entry name" value="AAA_12"/>
    <property type="match status" value="1"/>
</dbReference>
<dbReference type="InterPro" id="IPR024402">
    <property type="entry name" value="DUF2726"/>
</dbReference>
<evidence type="ECO:0000259" key="6">
    <source>
        <dbReference type="SMART" id="SM00487"/>
    </source>
</evidence>
<evidence type="ECO:0000313" key="7">
    <source>
        <dbReference type="EMBL" id="MDM8077229.1"/>
    </source>
</evidence>
<reference evidence="8" key="1">
    <citation type="submission" date="2023-06" db="EMBL/GenBank/DDBJ databases">
        <title>Identification and characterization of horizontal gene transfer across gut microbiota members of farm animals based on homology search.</title>
        <authorList>
            <person name="Zeman M."/>
            <person name="Kubasova T."/>
            <person name="Jahodarova E."/>
            <person name="Nykrynova M."/>
            <person name="Rychlik I."/>
        </authorList>
    </citation>
    <scope>NUCLEOTIDE SEQUENCE [LARGE SCALE GENOMIC DNA]</scope>
    <source>
        <strain evidence="8">ET81</strain>
    </source>
</reference>
<protein>
    <submittedName>
        <fullName evidence="7">AAA domain-containing protein</fullName>
    </submittedName>
</protein>
<dbReference type="SUPFAM" id="SSF52540">
    <property type="entry name" value="P-loop containing nucleoside triphosphate hydrolases"/>
    <property type="match status" value="1"/>
</dbReference>
<organism evidence="7 8">
    <name type="scientific">Actinomyces viscosus</name>
    <dbReference type="NCBI Taxonomy" id="1656"/>
    <lineage>
        <taxon>Bacteria</taxon>
        <taxon>Bacillati</taxon>
        <taxon>Actinomycetota</taxon>
        <taxon>Actinomycetes</taxon>
        <taxon>Actinomycetales</taxon>
        <taxon>Actinomycetaceae</taxon>
        <taxon>Actinomyces</taxon>
    </lineage>
</organism>
<evidence type="ECO:0000256" key="3">
    <source>
        <dbReference type="ARBA" id="ARBA00022801"/>
    </source>
</evidence>
<comment type="similarity">
    <text evidence="1">Belongs to the DNA2/NAM7 helicase family.</text>
</comment>
<sequence>MIDGNEFRVLIPKYNNADVLLDRTESIKWSNPESGYIRGQFRDGGAFGYRHPKARFLKRVTGFRALRPTERIKARGEVWRPPLAIATFTDVYDGSYSIVRFYRDNMVIGASYLYRPDDLTLLVSSASTGGGAGVFEYWKETARMLAADDPTRPAFESIKYAHPGSALSAYMEGVNFQVSETPSPVILPFQSNEDQKVAVERALSHRVSVIDGPPGTGKTETILNIIANILMSPGATVGVLSFGNAAVENVKDKLDEAGYGFVAARVGNDKCVTSFIAEQEARARGIARWLSYASVNGSVQSSGSQEMDYLKHMEERLLGVWKSSRELAKVRSKIEEYSLEAAHLERRAESSILPDLSELPLLRKSSRRILDYLAETTVCPDLPEGIKGVIPRVRRYFKYGRTKGVDASDADTILGLERAFYAKRIEELKQEERRWRSEVGNRGSEEVRAQYQKASRSLLDLVLRQRYLNSVRPKFDKKENTIQKRTSEFLSEYPVVLTTCHSIRRNLPERHLLDWVIIDEATQVNLHAAVLAMSKARNVVVVGDLKQLGPIIDQRLKDAAIPPPHPVYDVTEHSILSSVTELYGQILPRTMLREHYRCAPEIIEFCNKMFYNSELIAMKAKSSDDPWPTLMVRKTPPGNHMRTLHRALAKGTYSQREIDTVEELMGGVVEGVDFRGLLGGEESGSDYMLGIATPYRLQADRLGEAIYSTDDLLETSVKSETIHKFQGHGAKAMILSTVVDESRVGHMKLRFVDDPRMVNVAVSRAKEKFILVTNHDEVPRSKIIKALIDYVRFQNPSQVTESGVLSVFDLLYKEYSERLNEFASRVHGDSRYKSENIVWTLLNDILAEPAYGLLEVVSQVRLRDLLPNLDRLNERQKKFACSVSAIDFAVYHKVSRRMLLAVEVNGTRFHEDSPEQQVRDELKAQIVGIYGADMLVLRTNDSNIESKVRDRLDRVLMLEERRH</sequence>
<comment type="caution">
    <text evidence="7">The sequence shown here is derived from an EMBL/GenBank/DDBJ whole genome shotgun (WGS) entry which is preliminary data.</text>
</comment>
<dbReference type="InterPro" id="IPR041679">
    <property type="entry name" value="DNA2/NAM7-like_C"/>
</dbReference>
<evidence type="ECO:0000256" key="1">
    <source>
        <dbReference type="ARBA" id="ARBA00007913"/>
    </source>
</evidence>
<dbReference type="Proteomes" id="UP001529257">
    <property type="component" value="Unassembled WGS sequence"/>
</dbReference>
<keyword evidence="4" id="KW-0347">Helicase</keyword>
<dbReference type="Pfam" id="PF10881">
    <property type="entry name" value="DUF2726"/>
    <property type="match status" value="1"/>
</dbReference>
<keyword evidence="8" id="KW-1185">Reference proteome</keyword>
<keyword evidence="5" id="KW-0067">ATP-binding</keyword>
<dbReference type="CDD" id="cd17934">
    <property type="entry name" value="DEXXQc_Upf1-like"/>
    <property type="match status" value="1"/>
</dbReference>
<reference evidence="7 8" key="2">
    <citation type="submission" date="2023-06" db="EMBL/GenBank/DDBJ databases">
        <authorList>
            <person name="Zeman M."/>
            <person name="Kubasova T."/>
            <person name="Jahodarova E."/>
            <person name="Nykrynova M."/>
            <person name="Rychlik I."/>
        </authorList>
    </citation>
    <scope>NUCLEOTIDE SEQUENCE [LARGE SCALE GENOMIC DNA]</scope>
    <source>
        <strain evidence="7 8">ET81</strain>
    </source>
</reference>
<dbReference type="SMART" id="SM00487">
    <property type="entry name" value="DEXDc"/>
    <property type="match status" value="1"/>
</dbReference>
<dbReference type="EMBL" id="JAUDBR010000013">
    <property type="protein sequence ID" value="MDM8077229.1"/>
    <property type="molecule type" value="Genomic_DNA"/>
</dbReference>
<dbReference type="InterPro" id="IPR047187">
    <property type="entry name" value="SF1_C_Upf1"/>
</dbReference>
<dbReference type="CDD" id="cd18808">
    <property type="entry name" value="SF1_C_Upf1"/>
    <property type="match status" value="1"/>
</dbReference>
<dbReference type="InterPro" id="IPR027417">
    <property type="entry name" value="P-loop_NTPase"/>
</dbReference>
<name>A0ABT7TZH3_ACTVI</name>
<dbReference type="InterPro" id="IPR050534">
    <property type="entry name" value="Coronavir_polyprotein_1ab"/>
</dbReference>
<evidence type="ECO:0000256" key="4">
    <source>
        <dbReference type="ARBA" id="ARBA00022806"/>
    </source>
</evidence>
<proteinExistence type="inferred from homology"/>